<keyword evidence="4" id="KW-1015">Disulfide bond</keyword>
<keyword evidence="5" id="KW-0732">Signal</keyword>
<comment type="similarity">
    <text evidence="1">Belongs to the protease inhibitor I3 (leguminous Kunitz-type inhibitor) family.</text>
</comment>
<proteinExistence type="inferred from homology"/>
<name>A0AAE1TFJ6_9FABA</name>
<dbReference type="PANTHER" id="PTHR33107:SF81">
    <property type="entry name" value="TRYPSIN INHIBITOR A"/>
    <property type="match status" value="1"/>
</dbReference>
<feature type="chain" id="PRO_5042065445" evidence="5">
    <location>
        <begin position="22"/>
        <end position="211"/>
    </location>
</feature>
<dbReference type="Pfam" id="PF00197">
    <property type="entry name" value="Kunitz_legume"/>
    <property type="match status" value="1"/>
</dbReference>
<dbReference type="InterPro" id="IPR011065">
    <property type="entry name" value="Kunitz_inhibitor_STI-like_sf"/>
</dbReference>
<dbReference type="Proteomes" id="UP001293593">
    <property type="component" value="Unassembled WGS sequence"/>
</dbReference>
<evidence type="ECO:0000256" key="1">
    <source>
        <dbReference type="ARBA" id="ARBA00005440"/>
    </source>
</evidence>
<evidence type="ECO:0000256" key="5">
    <source>
        <dbReference type="SAM" id="SignalP"/>
    </source>
</evidence>
<evidence type="ECO:0000313" key="7">
    <source>
        <dbReference type="Proteomes" id="UP001293593"/>
    </source>
</evidence>
<dbReference type="Gene3D" id="2.80.10.50">
    <property type="match status" value="1"/>
</dbReference>
<evidence type="ECO:0000256" key="4">
    <source>
        <dbReference type="ARBA" id="ARBA00023157"/>
    </source>
</evidence>
<protein>
    <submittedName>
        <fullName evidence="6">Uncharacterized protein</fullName>
    </submittedName>
</protein>
<organism evidence="6 7">
    <name type="scientific">Acacia crassicarpa</name>
    <name type="common">northern wattle</name>
    <dbReference type="NCBI Taxonomy" id="499986"/>
    <lineage>
        <taxon>Eukaryota</taxon>
        <taxon>Viridiplantae</taxon>
        <taxon>Streptophyta</taxon>
        <taxon>Embryophyta</taxon>
        <taxon>Tracheophyta</taxon>
        <taxon>Spermatophyta</taxon>
        <taxon>Magnoliopsida</taxon>
        <taxon>eudicotyledons</taxon>
        <taxon>Gunneridae</taxon>
        <taxon>Pentapetalae</taxon>
        <taxon>rosids</taxon>
        <taxon>fabids</taxon>
        <taxon>Fabales</taxon>
        <taxon>Fabaceae</taxon>
        <taxon>Caesalpinioideae</taxon>
        <taxon>mimosoid clade</taxon>
        <taxon>Acacieae</taxon>
        <taxon>Acacia</taxon>
    </lineage>
</organism>
<sequence>MKTNALLVFFFLVALFASTRADYVRDSEGHIVHSGGIYYLVPQDFAGAAIVATSIENPDGCSLAVVEKLLNNKGNAVIIEAMARTAYITTSSSFHLSFHPLPSNNCTKHPQWIIVMDEDFGQNAVMVGARGEFEFPVTGLFYFKTYNSAKHQYNLVFCSNQYTCGPVAIKTDGYENRRLIIAEQAASVKPLVLKLVKTSGDRVASHVSMVV</sequence>
<dbReference type="EMBL" id="JAWXYG010000001">
    <property type="protein sequence ID" value="KAK4283218.1"/>
    <property type="molecule type" value="Genomic_DNA"/>
</dbReference>
<accession>A0AAE1TFJ6</accession>
<reference evidence="6" key="1">
    <citation type="submission" date="2023-10" db="EMBL/GenBank/DDBJ databases">
        <title>Chromosome-level genome of the transformable northern wattle, Acacia crassicarpa.</title>
        <authorList>
            <person name="Massaro I."/>
            <person name="Sinha N.R."/>
            <person name="Poethig S."/>
            <person name="Leichty A.R."/>
        </authorList>
    </citation>
    <scope>NUCLEOTIDE SEQUENCE</scope>
    <source>
        <strain evidence="6">Acra3RX</strain>
        <tissue evidence="6">Leaf</tissue>
    </source>
</reference>
<dbReference type="PANTHER" id="PTHR33107">
    <property type="entry name" value="KUNITZ TRYPSIN INHIBITOR 2"/>
    <property type="match status" value="1"/>
</dbReference>
<keyword evidence="2" id="KW-0646">Protease inhibitor</keyword>
<dbReference type="SUPFAM" id="SSF50386">
    <property type="entry name" value="STI-like"/>
    <property type="match status" value="1"/>
</dbReference>
<dbReference type="GO" id="GO:0004867">
    <property type="term" value="F:serine-type endopeptidase inhibitor activity"/>
    <property type="evidence" value="ECO:0007669"/>
    <property type="project" value="UniProtKB-KW"/>
</dbReference>
<keyword evidence="3" id="KW-0722">Serine protease inhibitor</keyword>
<dbReference type="PROSITE" id="PS00283">
    <property type="entry name" value="SOYBEAN_KUNITZ"/>
    <property type="match status" value="1"/>
</dbReference>
<dbReference type="AlphaFoldDB" id="A0AAE1TFJ6"/>
<comment type="caution">
    <text evidence="6">The sequence shown here is derived from an EMBL/GenBank/DDBJ whole genome shotgun (WGS) entry which is preliminary data.</text>
</comment>
<evidence type="ECO:0000313" key="6">
    <source>
        <dbReference type="EMBL" id="KAK4283218.1"/>
    </source>
</evidence>
<keyword evidence="7" id="KW-1185">Reference proteome</keyword>
<feature type="signal peptide" evidence="5">
    <location>
        <begin position="1"/>
        <end position="21"/>
    </location>
</feature>
<gene>
    <name evidence="6" type="ORF">QN277_000193</name>
</gene>
<evidence type="ECO:0000256" key="3">
    <source>
        <dbReference type="ARBA" id="ARBA00022900"/>
    </source>
</evidence>
<dbReference type="InterPro" id="IPR002160">
    <property type="entry name" value="Prot_inh_Kunz-lg"/>
</dbReference>
<dbReference type="SMART" id="SM00452">
    <property type="entry name" value="STI"/>
    <property type="match status" value="1"/>
</dbReference>
<evidence type="ECO:0000256" key="2">
    <source>
        <dbReference type="ARBA" id="ARBA00022690"/>
    </source>
</evidence>